<evidence type="ECO:0000313" key="2">
    <source>
        <dbReference type="EMBL" id="CAH8387956.1"/>
    </source>
</evidence>
<dbReference type="Proteomes" id="UP001642260">
    <property type="component" value="Unassembled WGS sequence"/>
</dbReference>
<feature type="region of interest" description="Disordered" evidence="1">
    <location>
        <begin position="215"/>
        <end position="236"/>
    </location>
</feature>
<sequence length="236" mass="26752">MCIRIEAEKRRHDDRRGYIRPEDPRSFSRQYNDSYAQGVRNRDRERGLHSQRDDHSREQSILSRTARSNTGYARSRTPSFQYRVVEKNRHSYVASTPHQSKGEAGVDLRSLLPALPEKSTPQNSRAETTPTRTIKDRLGVSSLTKGGSNSGSKERRSALERLTGPNAVNDPQMRISPNFESGRLQEAESRVEEELEDVLDREQIEEPILEVERIPASQRLGSVGSGSKSRRGVIPD</sequence>
<feature type="compositionally biased region" description="Basic and acidic residues" evidence="1">
    <location>
        <begin position="1"/>
        <end position="26"/>
    </location>
</feature>
<feature type="compositionally biased region" description="Polar residues" evidence="1">
    <location>
        <begin position="119"/>
        <end position="132"/>
    </location>
</feature>
<evidence type="ECO:0000256" key="1">
    <source>
        <dbReference type="SAM" id="MobiDB-lite"/>
    </source>
</evidence>
<comment type="caution">
    <text evidence="2">The sequence shown here is derived from an EMBL/GenBank/DDBJ whole genome shotgun (WGS) entry which is preliminary data.</text>
</comment>
<feature type="compositionally biased region" description="Basic and acidic residues" evidence="1">
    <location>
        <begin position="40"/>
        <end position="58"/>
    </location>
</feature>
<feature type="compositionally biased region" description="Polar residues" evidence="1">
    <location>
        <begin position="59"/>
        <end position="80"/>
    </location>
</feature>
<keyword evidence="3" id="KW-1185">Reference proteome</keyword>
<feature type="region of interest" description="Disordered" evidence="1">
    <location>
        <begin position="114"/>
        <end position="192"/>
    </location>
</feature>
<feature type="compositionally biased region" description="Basic and acidic residues" evidence="1">
    <location>
        <begin position="183"/>
        <end position="192"/>
    </location>
</feature>
<reference evidence="2 3" key="1">
    <citation type="submission" date="2022-03" db="EMBL/GenBank/DDBJ databases">
        <authorList>
            <person name="Macdonald S."/>
            <person name="Ahmed S."/>
            <person name="Newling K."/>
        </authorList>
    </citation>
    <scope>NUCLEOTIDE SEQUENCE [LARGE SCALE GENOMIC DNA]</scope>
</reference>
<protein>
    <submittedName>
        <fullName evidence="2">Uncharacterized protein</fullName>
    </submittedName>
</protein>
<accession>A0ABC8LVV3</accession>
<organism evidence="2 3">
    <name type="scientific">Eruca vesicaria subsp. sativa</name>
    <name type="common">Garden rocket</name>
    <name type="synonym">Eruca sativa</name>
    <dbReference type="NCBI Taxonomy" id="29727"/>
    <lineage>
        <taxon>Eukaryota</taxon>
        <taxon>Viridiplantae</taxon>
        <taxon>Streptophyta</taxon>
        <taxon>Embryophyta</taxon>
        <taxon>Tracheophyta</taxon>
        <taxon>Spermatophyta</taxon>
        <taxon>Magnoliopsida</taxon>
        <taxon>eudicotyledons</taxon>
        <taxon>Gunneridae</taxon>
        <taxon>Pentapetalae</taxon>
        <taxon>rosids</taxon>
        <taxon>malvids</taxon>
        <taxon>Brassicales</taxon>
        <taxon>Brassicaceae</taxon>
        <taxon>Brassiceae</taxon>
        <taxon>Eruca</taxon>
    </lineage>
</organism>
<feature type="compositionally biased region" description="Polar residues" evidence="1">
    <location>
        <begin position="141"/>
        <end position="151"/>
    </location>
</feature>
<proteinExistence type="predicted"/>
<evidence type="ECO:0000313" key="3">
    <source>
        <dbReference type="Proteomes" id="UP001642260"/>
    </source>
</evidence>
<gene>
    <name evidence="2" type="ORF">ERUC_LOCUS40439</name>
</gene>
<dbReference type="EMBL" id="CAKOAT010772931">
    <property type="protein sequence ID" value="CAH8387956.1"/>
    <property type="molecule type" value="Genomic_DNA"/>
</dbReference>
<dbReference type="AlphaFoldDB" id="A0ABC8LVV3"/>
<feature type="region of interest" description="Disordered" evidence="1">
    <location>
        <begin position="1"/>
        <end position="80"/>
    </location>
</feature>
<name>A0ABC8LVV3_ERUVS</name>